<feature type="binding site" evidence="6">
    <location>
        <position position="127"/>
    </location>
    <ligand>
        <name>Zn(2+)</name>
        <dbReference type="ChEBI" id="CHEBI:29105"/>
        <label>1</label>
    </ligand>
</feature>
<protein>
    <recommendedName>
        <fullName evidence="8">Peptidase metallopeptidase domain-containing protein</fullName>
    </recommendedName>
</protein>
<feature type="binding site" evidence="6">
    <location>
        <position position="137"/>
    </location>
    <ligand>
        <name>Zn(2+)</name>
        <dbReference type="ChEBI" id="CHEBI:29105"/>
        <label>1</label>
    </ligand>
</feature>
<dbReference type="EnsemblPlants" id="LPERR10G14130.1">
    <property type="protein sequence ID" value="LPERR10G14130.1"/>
    <property type="gene ID" value="LPERR10G14130"/>
</dbReference>
<dbReference type="PANTHER" id="PTHR10201:SF321">
    <property type="entry name" value="METALLOENDOPROTEINASE 4-MMP"/>
    <property type="match status" value="1"/>
</dbReference>
<dbReference type="Gene3D" id="3.40.390.10">
    <property type="entry name" value="Collagenase (Catalytic Domain)"/>
    <property type="match status" value="1"/>
</dbReference>
<sequence length="255" mass="29078">MSPCGRTDEATKTTTLDRTPKDTADDEESGRYTFLPGRPRWHGRTLLTYAVSTTATVEYIPLSTVRAVVRTAFARWADVIPMRFVEADRLYNDNDPDITLGFHPFTGGKCAGCGTSDGYDGAKTLAHSSRPMQGWIHVNTAWRWTVNLDVDMDPSAYDLESIVIHEIGHVLGLDHSTSLTSVMYKSFDYRTKKIKLNIYDVLGIQELYGATRYFSFKSYFKQELLRHNQRQEEEKRKRSFWRRGLAYILPSGIAS</sequence>
<evidence type="ECO:0000256" key="3">
    <source>
        <dbReference type="ARBA" id="ARBA00022801"/>
    </source>
</evidence>
<accession>A0A0D9XMC4</accession>
<organism evidence="9 10">
    <name type="scientific">Leersia perrieri</name>
    <dbReference type="NCBI Taxonomy" id="77586"/>
    <lineage>
        <taxon>Eukaryota</taxon>
        <taxon>Viridiplantae</taxon>
        <taxon>Streptophyta</taxon>
        <taxon>Embryophyta</taxon>
        <taxon>Tracheophyta</taxon>
        <taxon>Spermatophyta</taxon>
        <taxon>Magnoliopsida</taxon>
        <taxon>Liliopsida</taxon>
        <taxon>Poales</taxon>
        <taxon>Poaceae</taxon>
        <taxon>BOP clade</taxon>
        <taxon>Oryzoideae</taxon>
        <taxon>Oryzeae</taxon>
        <taxon>Oryzinae</taxon>
        <taxon>Leersia</taxon>
    </lineage>
</organism>
<proteinExistence type="predicted"/>
<feature type="region of interest" description="Disordered" evidence="7">
    <location>
        <begin position="1"/>
        <end position="34"/>
    </location>
</feature>
<feature type="binding site" evidence="6">
    <location>
        <position position="121"/>
    </location>
    <ligand>
        <name>Ca(2+)</name>
        <dbReference type="ChEBI" id="CHEBI:29108"/>
        <label>3</label>
    </ligand>
</feature>
<dbReference type="HOGENOM" id="CLU_015489_5_0_1"/>
<evidence type="ECO:0000256" key="7">
    <source>
        <dbReference type="SAM" id="MobiDB-lite"/>
    </source>
</evidence>
<comment type="cofactor">
    <cofactor evidence="6">
        <name>Ca(2+)</name>
        <dbReference type="ChEBI" id="CHEBI:29108"/>
    </cofactor>
    <text evidence="6">Can bind about 5 Ca(2+) ions per subunit.</text>
</comment>
<keyword evidence="3" id="KW-0378">Hydrolase</keyword>
<feature type="domain" description="Peptidase metallopeptidase" evidence="8">
    <location>
        <begin position="37"/>
        <end position="210"/>
    </location>
</feature>
<evidence type="ECO:0000313" key="10">
    <source>
        <dbReference type="Proteomes" id="UP000032180"/>
    </source>
</evidence>
<evidence type="ECO:0000259" key="8">
    <source>
        <dbReference type="SMART" id="SM00235"/>
    </source>
</evidence>
<feature type="binding site" evidence="6">
    <location>
        <position position="97"/>
    </location>
    <ligand>
        <name>Ca(2+)</name>
        <dbReference type="ChEBI" id="CHEBI:29108"/>
        <label>2</label>
    </ligand>
</feature>
<dbReference type="InterPro" id="IPR006026">
    <property type="entry name" value="Peptidase_Metallo"/>
</dbReference>
<reference evidence="9" key="3">
    <citation type="submission" date="2015-04" db="UniProtKB">
        <authorList>
            <consortium name="EnsemblPlants"/>
        </authorList>
    </citation>
    <scope>IDENTIFICATION</scope>
</reference>
<evidence type="ECO:0000256" key="4">
    <source>
        <dbReference type="ARBA" id="ARBA00022833"/>
    </source>
</evidence>
<dbReference type="InterPro" id="IPR021190">
    <property type="entry name" value="Pept_M10A"/>
</dbReference>
<keyword evidence="6" id="KW-0106">Calcium</keyword>
<name>A0A0D9XMC4_9ORYZ</name>
<dbReference type="PANTHER" id="PTHR10201">
    <property type="entry name" value="MATRIX METALLOPROTEINASE"/>
    <property type="match status" value="1"/>
</dbReference>
<evidence type="ECO:0000256" key="6">
    <source>
        <dbReference type="PIRSR" id="PIRSR621190-2"/>
    </source>
</evidence>
<dbReference type="AlphaFoldDB" id="A0A0D9XMC4"/>
<keyword evidence="4 6" id="KW-0862">Zinc</keyword>
<feature type="binding site" evidence="6">
    <location>
        <position position="120"/>
    </location>
    <ligand>
        <name>Ca(2+)</name>
        <dbReference type="ChEBI" id="CHEBI:29108"/>
        <label>3</label>
    </ligand>
</feature>
<reference evidence="9 10" key="1">
    <citation type="submission" date="2012-08" db="EMBL/GenBank/DDBJ databases">
        <title>Oryza genome evolution.</title>
        <authorList>
            <person name="Wing R.A."/>
        </authorList>
    </citation>
    <scope>NUCLEOTIDE SEQUENCE</scope>
</reference>
<dbReference type="Gramene" id="LPERR10G14130.1">
    <property type="protein sequence ID" value="LPERR10G14130.1"/>
    <property type="gene ID" value="LPERR10G14130"/>
</dbReference>
<dbReference type="InterPro" id="IPR024079">
    <property type="entry name" value="MetalloPept_cat_dom_sf"/>
</dbReference>
<dbReference type="GO" id="GO:0030574">
    <property type="term" value="P:collagen catabolic process"/>
    <property type="evidence" value="ECO:0007669"/>
    <property type="project" value="TreeGrafter"/>
</dbReference>
<keyword evidence="2 6" id="KW-0479">Metal-binding</keyword>
<dbReference type="STRING" id="77586.A0A0D9XMC4"/>
<dbReference type="PRINTS" id="PR00138">
    <property type="entry name" value="MATRIXIN"/>
</dbReference>
<evidence type="ECO:0000256" key="5">
    <source>
        <dbReference type="PIRSR" id="PIRSR621190-1"/>
    </source>
</evidence>
<dbReference type="eggNOG" id="KOG1565">
    <property type="taxonomic scope" value="Eukaryota"/>
</dbReference>
<dbReference type="Pfam" id="PF00413">
    <property type="entry name" value="Peptidase_M10"/>
    <property type="match status" value="1"/>
</dbReference>
<feature type="binding site" evidence="6">
    <location>
        <position position="175"/>
    </location>
    <ligand>
        <name>Zn(2+)</name>
        <dbReference type="ChEBI" id="CHEBI:29105"/>
        <label>2</label>
        <note>catalytic</note>
    </ligand>
</feature>
<dbReference type="Proteomes" id="UP000032180">
    <property type="component" value="Chromosome 10"/>
</dbReference>
<feature type="binding site" evidence="6">
    <location>
        <position position="169"/>
    </location>
    <ligand>
        <name>Zn(2+)</name>
        <dbReference type="ChEBI" id="CHEBI:29105"/>
        <label>2</label>
        <note>catalytic</note>
    </ligand>
</feature>
<feature type="compositionally biased region" description="Basic and acidic residues" evidence="7">
    <location>
        <begin position="1"/>
        <end position="11"/>
    </location>
</feature>
<dbReference type="GO" id="GO:0031012">
    <property type="term" value="C:extracellular matrix"/>
    <property type="evidence" value="ECO:0007669"/>
    <property type="project" value="InterPro"/>
</dbReference>
<dbReference type="InterPro" id="IPR001818">
    <property type="entry name" value="Pept_M10_metallopeptidase"/>
</dbReference>
<dbReference type="SUPFAM" id="SSF55486">
    <property type="entry name" value="Metalloproteases ('zincins'), catalytic domain"/>
    <property type="match status" value="1"/>
</dbReference>
<feature type="active site" evidence="5">
    <location>
        <position position="166"/>
    </location>
</feature>
<reference evidence="10" key="2">
    <citation type="submission" date="2013-12" db="EMBL/GenBank/DDBJ databases">
        <authorList>
            <person name="Yu Y."/>
            <person name="Lee S."/>
            <person name="de Baynast K."/>
            <person name="Wissotski M."/>
            <person name="Liu L."/>
            <person name="Talag J."/>
            <person name="Goicoechea J."/>
            <person name="Angelova A."/>
            <person name="Jetty R."/>
            <person name="Kudrna D."/>
            <person name="Golser W."/>
            <person name="Rivera L."/>
            <person name="Zhang J."/>
            <person name="Wing R."/>
        </authorList>
    </citation>
    <scope>NUCLEOTIDE SEQUENCE</scope>
</reference>
<dbReference type="GO" id="GO:0008270">
    <property type="term" value="F:zinc ion binding"/>
    <property type="evidence" value="ECO:0007669"/>
    <property type="project" value="InterPro"/>
</dbReference>
<dbReference type="GO" id="GO:0030198">
    <property type="term" value="P:extracellular matrix organization"/>
    <property type="evidence" value="ECO:0007669"/>
    <property type="project" value="TreeGrafter"/>
</dbReference>
<dbReference type="GO" id="GO:0006508">
    <property type="term" value="P:proteolysis"/>
    <property type="evidence" value="ECO:0007669"/>
    <property type="project" value="UniProtKB-KW"/>
</dbReference>
<feature type="binding site" evidence="6">
    <location>
        <position position="183"/>
    </location>
    <ligand>
        <name>Zn(2+)</name>
        <dbReference type="ChEBI" id="CHEBI:29105"/>
        <label>2</label>
        <note>catalytic</note>
    </ligand>
</feature>
<keyword evidence="10" id="KW-1185">Reference proteome</keyword>
<evidence type="ECO:0000313" key="9">
    <source>
        <dbReference type="EnsemblPlants" id="LPERR10G14130.1"/>
    </source>
</evidence>
<keyword evidence="1" id="KW-0645">Protease</keyword>
<comment type="cofactor">
    <cofactor evidence="6">
        <name>Zn(2+)</name>
        <dbReference type="ChEBI" id="CHEBI:29105"/>
    </cofactor>
    <text evidence="6">Binds 2 Zn(2+) ions per subunit.</text>
</comment>
<evidence type="ECO:0000256" key="2">
    <source>
        <dbReference type="ARBA" id="ARBA00022723"/>
    </source>
</evidence>
<dbReference type="SMART" id="SM00235">
    <property type="entry name" value="ZnMc"/>
    <property type="match status" value="1"/>
</dbReference>
<evidence type="ECO:0000256" key="1">
    <source>
        <dbReference type="ARBA" id="ARBA00022670"/>
    </source>
</evidence>
<feature type="binding site" evidence="6">
    <location>
        <position position="165"/>
    </location>
    <ligand>
        <name>Zn(2+)</name>
        <dbReference type="ChEBI" id="CHEBI:29105"/>
        <label>2</label>
        <note>catalytic</note>
    </ligand>
</feature>
<dbReference type="GO" id="GO:0004222">
    <property type="term" value="F:metalloendopeptidase activity"/>
    <property type="evidence" value="ECO:0007669"/>
    <property type="project" value="InterPro"/>
</dbReference>